<dbReference type="AlphaFoldDB" id="A0A6J6HZZ5"/>
<evidence type="ECO:0000259" key="1">
    <source>
        <dbReference type="PROSITE" id="PS51729"/>
    </source>
</evidence>
<name>A0A6J6HZZ5_9ZZZZ</name>
<evidence type="ECO:0000313" key="2">
    <source>
        <dbReference type="EMBL" id="CAB4617199.1"/>
    </source>
</evidence>
<accession>A0A6J6HZZ5</accession>
<dbReference type="Gene3D" id="3.40.630.30">
    <property type="match status" value="1"/>
</dbReference>
<dbReference type="InterPro" id="IPR031165">
    <property type="entry name" value="GNAT_YJDJ"/>
</dbReference>
<protein>
    <submittedName>
        <fullName evidence="2">Unannotated protein</fullName>
    </submittedName>
</protein>
<reference evidence="2" key="1">
    <citation type="submission" date="2020-05" db="EMBL/GenBank/DDBJ databases">
        <authorList>
            <person name="Chiriac C."/>
            <person name="Salcher M."/>
            <person name="Ghai R."/>
            <person name="Kavagutti S V."/>
        </authorList>
    </citation>
    <scope>NUCLEOTIDE SEQUENCE</scope>
</reference>
<sequence length="55" mass="6027">MQGLVDDVRATGGIKLVPVCSYTVMWLKRHPEQHDLLGVDIDEAVAACRLPKSGH</sequence>
<organism evidence="2">
    <name type="scientific">freshwater metagenome</name>
    <dbReference type="NCBI Taxonomy" id="449393"/>
    <lineage>
        <taxon>unclassified sequences</taxon>
        <taxon>metagenomes</taxon>
        <taxon>ecological metagenomes</taxon>
    </lineage>
</organism>
<feature type="domain" description="N-acetyltransferase" evidence="1">
    <location>
        <begin position="1"/>
        <end position="38"/>
    </location>
</feature>
<dbReference type="PROSITE" id="PS51729">
    <property type="entry name" value="GNAT_YJDJ"/>
    <property type="match status" value="1"/>
</dbReference>
<dbReference type="EMBL" id="CAEZUW010000123">
    <property type="protein sequence ID" value="CAB4617199.1"/>
    <property type="molecule type" value="Genomic_DNA"/>
</dbReference>
<gene>
    <name evidence="2" type="ORF">UFOPK1855_00760</name>
</gene>
<proteinExistence type="predicted"/>